<dbReference type="Gene3D" id="3.30.450.40">
    <property type="match status" value="1"/>
</dbReference>
<keyword evidence="5" id="KW-0902">Two-component regulatory system</keyword>
<proteinExistence type="predicted"/>
<dbReference type="InterPro" id="IPR053159">
    <property type="entry name" value="Hybrid_Histidine_Kinase"/>
</dbReference>
<accession>A0AAW9Q314</accession>
<keyword evidence="6" id="KW-0175">Coiled coil</keyword>
<dbReference type="PROSITE" id="PS50109">
    <property type="entry name" value="HIS_KIN"/>
    <property type="match status" value="1"/>
</dbReference>
<dbReference type="SUPFAM" id="SSF55874">
    <property type="entry name" value="ATPase domain of HSP90 chaperone/DNA topoisomerase II/histidine kinase"/>
    <property type="match status" value="1"/>
</dbReference>
<name>A0AAW9Q314_9CYAN</name>
<keyword evidence="8" id="KW-0547">Nucleotide-binding</keyword>
<dbReference type="CDD" id="cd00082">
    <property type="entry name" value="HisKA"/>
    <property type="match status" value="1"/>
</dbReference>
<dbReference type="InterPro" id="IPR003018">
    <property type="entry name" value="GAF"/>
</dbReference>
<dbReference type="Proteomes" id="UP001333818">
    <property type="component" value="Unassembled WGS sequence"/>
</dbReference>
<comment type="caution">
    <text evidence="8">The sequence shown here is derived from an EMBL/GenBank/DDBJ whole genome shotgun (WGS) entry which is preliminary data.</text>
</comment>
<evidence type="ECO:0000256" key="4">
    <source>
        <dbReference type="ARBA" id="ARBA00022777"/>
    </source>
</evidence>
<dbReference type="InterPro" id="IPR004358">
    <property type="entry name" value="Sig_transdc_His_kin-like_C"/>
</dbReference>
<dbReference type="Pfam" id="PF01590">
    <property type="entry name" value="GAF"/>
    <property type="match status" value="1"/>
</dbReference>
<dbReference type="EMBL" id="JAZBJZ010000155">
    <property type="protein sequence ID" value="MEE3719657.1"/>
    <property type="molecule type" value="Genomic_DNA"/>
</dbReference>
<dbReference type="InterPro" id="IPR029016">
    <property type="entry name" value="GAF-like_dom_sf"/>
</dbReference>
<dbReference type="InterPro" id="IPR005467">
    <property type="entry name" value="His_kinase_dom"/>
</dbReference>
<dbReference type="SMART" id="SM00388">
    <property type="entry name" value="HisKA"/>
    <property type="match status" value="1"/>
</dbReference>
<dbReference type="InterPro" id="IPR003594">
    <property type="entry name" value="HATPase_dom"/>
</dbReference>
<dbReference type="InterPro" id="IPR036890">
    <property type="entry name" value="HATPase_C_sf"/>
</dbReference>
<dbReference type="AlphaFoldDB" id="A0AAW9Q314"/>
<protein>
    <recommendedName>
        <fullName evidence="2">histidine kinase</fullName>
        <ecNumber evidence="2">2.7.13.3</ecNumber>
    </recommendedName>
</protein>
<dbReference type="PANTHER" id="PTHR43642">
    <property type="entry name" value="HYBRID SIGNAL TRANSDUCTION HISTIDINE KINASE G"/>
    <property type="match status" value="1"/>
</dbReference>
<organism evidence="8 9">
    <name type="scientific">Tumidithrix elongata BACA0141</name>
    <dbReference type="NCBI Taxonomy" id="2716417"/>
    <lineage>
        <taxon>Bacteria</taxon>
        <taxon>Bacillati</taxon>
        <taxon>Cyanobacteriota</taxon>
        <taxon>Cyanophyceae</taxon>
        <taxon>Pseudanabaenales</taxon>
        <taxon>Pseudanabaenaceae</taxon>
        <taxon>Tumidithrix</taxon>
        <taxon>Tumidithrix elongata</taxon>
    </lineage>
</organism>
<evidence type="ECO:0000256" key="6">
    <source>
        <dbReference type="SAM" id="Coils"/>
    </source>
</evidence>
<evidence type="ECO:0000256" key="2">
    <source>
        <dbReference type="ARBA" id="ARBA00012438"/>
    </source>
</evidence>
<dbReference type="PANTHER" id="PTHR43642:SF1">
    <property type="entry name" value="HYBRID SIGNAL TRANSDUCTION HISTIDINE KINASE G"/>
    <property type="match status" value="1"/>
</dbReference>
<dbReference type="Pfam" id="PF02518">
    <property type="entry name" value="HATPase_c"/>
    <property type="match status" value="1"/>
</dbReference>
<keyword evidence="3" id="KW-0597">Phosphoprotein</keyword>
<dbReference type="SUPFAM" id="SSF55781">
    <property type="entry name" value="GAF domain-like"/>
    <property type="match status" value="1"/>
</dbReference>
<keyword evidence="4" id="KW-0808">Transferase</keyword>
<evidence type="ECO:0000313" key="8">
    <source>
        <dbReference type="EMBL" id="MEE3719657.1"/>
    </source>
</evidence>
<dbReference type="RefSeq" id="WP_330486094.1">
    <property type="nucleotide sequence ID" value="NZ_JAZBJZ010000155.1"/>
</dbReference>
<reference evidence="8" key="1">
    <citation type="submission" date="2024-01" db="EMBL/GenBank/DDBJ databases">
        <title>Bank of Algae and Cyanobacteria of the Azores (BACA) strain genomes.</title>
        <authorList>
            <person name="Luz R."/>
            <person name="Cordeiro R."/>
            <person name="Fonseca A."/>
            <person name="Goncalves V."/>
        </authorList>
    </citation>
    <scope>NUCLEOTIDE SEQUENCE</scope>
    <source>
        <strain evidence="8">BACA0141</strain>
    </source>
</reference>
<evidence type="ECO:0000256" key="1">
    <source>
        <dbReference type="ARBA" id="ARBA00000085"/>
    </source>
</evidence>
<dbReference type="SMART" id="SM00065">
    <property type="entry name" value="GAF"/>
    <property type="match status" value="1"/>
</dbReference>
<dbReference type="Gene3D" id="3.30.565.10">
    <property type="entry name" value="Histidine kinase-like ATPase, C-terminal domain"/>
    <property type="match status" value="1"/>
</dbReference>
<evidence type="ECO:0000256" key="5">
    <source>
        <dbReference type="ARBA" id="ARBA00023012"/>
    </source>
</evidence>
<evidence type="ECO:0000256" key="3">
    <source>
        <dbReference type="ARBA" id="ARBA00022553"/>
    </source>
</evidence>
<comment type="catalytic activity">
    <reaction evidence="1">
        <text>ATP + protein L-histidine = ADP + protein N-phospho-L-histidine.</text>
        <dbReference type="EC" id="2.7.13.3"/>
    </reaction>
</comment>
<feature type="coiled-coil region" evidence="6">
    <location>
        <begin position="796"/>
        <end position="841"/>
    </location>
</feature>
<dbReference type="SMART" id="SM00387">
    <property type="entry name" value="HATPase_c"/>
    <property type="match status" value="1"/>
</dbReference>
<keyword evidence="9" id="KW-1185">Reference proteome</keyword>
<feature type="non-terminal residue" evidence="8">
    <location>
        <position position="1"/>
    </location>
</feature>
<feature type="domain" description="Histidine kinase" evidence="7">
    <location>
        <begin position="850"/>
        <end position="1081"/>
    </location>
</feature>
<dbReference type="Gene3D" id="1.10.287.130">
    <property type="match status" value="1"/>
</dbReference>
<gene>
    <name evidence="8" type="ORF">V2H45_23220</name>
</gene>
<evidence type="ECO:0000259" key="7">
    <source>
        <dbReference type="PROSITE" id="PS50109"/>
    </source>
</evidence>
<dbReference type="PRINTS" id="PR00344">
    <property type="entry name" value="BCTRLSENSOR"/>
</dbReference>
<dbReference type="InterPro" id="IPR003661">
    <property type="entry name" value="HisK_dim/P_dom"/>
</dbReference>
<dbReference type="GO" id="GO:0005524">
    <property type="term" value="F:ATP binding"/>
    <property type="evidence" value="ECO:0007669"/>
    <property type="project" value="UniProtKB-KW"/>
</dbReference>
<keyword evidence="4" id="KW-0418">Kinase</keyword>
<keyword evidence="8" id="KW-0067">ATP-binding</keyword>
<evidence type="ECO:0000313" key="9">
    <source>
        <dbReference type="Proteomes" id="UP001333818"/>
    </source>
</evidence>
<dbReference type="GO" id="GO:0000155">
    <property type="term" value="F:phosphorelay sensor kinase activity"/>
    <property type="evidence" value="ECO:0007669"/>
    <property type="project" value="InterPro"/>
</dbReference>
<dbReference type="EC" id="2.7.13.3" evidence="2"/>
<sequence length="1081" mass="121446">PESEKQVTHLKIGRQLLKKVDSKKVSNRENLAIEEDIFSIANHLNMGIGLITDAQERLKLSELNLIAGKKAKDSNAYADAKKYLATGIGLLPDDGWERHYQLSLSLYQAATESAYLNADYDECHRLVDRIVHHAHNILDTIKPYKVKINAYSAQKKFREISTTVGSVLTRLGEPIPISPNELQVGWELIKTEMRTRLLRIKDWRSLAPMTDPYKLAAIFIMNALATSAINLDPLLIGIVILRIVSLTLKYGLSPDALIQGSAYGLIRWMAFQDIEGSYRMGQVSMQLIEQHNVRSGTSIAIAAYETCLRHWKEPLRDGLPNLLQAIQLSIELGEYEATGFVILGYLIHRFFVGDPLEAVIQDFQNYNAFLANKIKQPYIIDQERAWHQLCLNFVGLGENMPFLVGEAFNEFELLPTYLAEKNGISIYYSFTAKGISHYFFYDYETAIASFRQAVPYARSIVSAFGFANHNFYYSLACLGLCRSLPKHSRHTYLRQVAKNQKKMQRWAKHCPMNFQHKYDLVEAERMALQGKQIQAMELYDRAIKGARENEYIQEEALANELATQFYLDQDRDKVAQAYFGDACRCYQSWGAQAKVLHLEETYLKLVSRKSLTFRANSSNPRNNTNAPATTIGSIGFDLVSVVKTFQVLSDEIDLEKLLAKLMKLLIENAGAQVGHLILENEGKLQIEASGTAESDEVEVLRSRSMENMIPASVINYVVRTLESIVLGNATQEGKFTSDAYIQSHQPKSLLCIPLLNQGELAGILYMENDLVTNAFTNDRLEVLTLLSSQAAISINNARLYTNLKRFNENLEQLVSDRTQELSQALTTLKTAQNELVAFEKMAALGKLVAGVAHEINTPIGIGVTAASLIVDKTRELEKAFKAGEMKRSDLEKFMEMNQQSGSIVQANLNRAAELIQSFKQVAVDQSSETRRSFPLKAYLEEVLVNLRPNLKRTKINVKIVCDDHIVLDSYPGMISQIVTNLVMNSLIHAYDPNDNGTILFAMSQQHERLVFEFSDDGKGIPPEHIGKIFDPFFTTKRGQGGSGLGLHIVFNIVTQNLQGTIACESQVGVGTKFVIQFPICL</sequence>